<dbReference type="AlphaFoldDB" id="A0A5A9W778"/>
<evidence type="ECO:0000313" key="3">
    <source>
        <dbReference type="Proteomes" id="UP000325302"/>
    </source>
</evidence>
<feature type="region of interest" description="Disordered" evidence="1">
    <location>
        <begin position="1"/>
        <end position="63"/>
    </location>
</feature>
<name>A0A5A9W778_9GAMM</name>
<dbReference type="EMBL" id="SMRS01000003">
    <property type="protein sequence ID" value="KAA0875321.1"/>
    <property type="molecule type" value="Genomic_DNA"/>
</dbReference>
<evidence type="ECO:0000313" key="2">
    <source>
        <dbReference type="EMBL" id="KAA0875321.1"/>
    </source>
</evidence>
<feature type="compositionally biased region" description="Polar residues" evidence="1">
    <location>
        <begin position="7"/>
        <end position="25"/>
    </location>
</feature>
<sequence length="63" mass="6551">MFGLVNTCGQQEVQQTTEQSDTAQAEQGVFDGRSKAGQLVSSVMSEQADAGDAAKQVSNGDDV</sequence>
<gene>
    <name evidence="2" type="ORF">E1H14_04820</name>
</gene>
<keyword evidence="3" id="KW-1185">Reference proteome</keyword>
<comment type="caution">
    <text evidence="2">The sequence shown here is derived from an EMBL/GenBank/DDBJ whole genome shotgun (WGS) entry which is preliminary data.</text>
</comment>
<protein>
    <submittedName>
        <fullName evidence="2">Uncharacterized protein</fullName>
    </submittedName>
</protein>
<organism evidence="2 3">
    <name type="scientific">Nitrincola tapanii</name>
    <dbReference type="NCBI Taxonomy" id="1708751"/>
    <lineage>
        <taxon>Bacteria</taxon>
        <taxon>Pseudomonadati</taxon>
        <taxon>Pseudomonadota</taxon>
        <taxon>Gammaproteobacteria</taxon>
        <taxon>Oceanospirillales</taxon>
        <taxon>Oceanospirillaceae</taxon>
        <taxon>Nitrincola</taxon>
    </lineage>
</organism>
<proteinExistence type="predicted"/>
<dbReference type="RefSeq" id="WP_149390329.1">
    <property type="nucleotide sequence ID" value="NZ_SMRS01000003.1"/>
</dbReference>
<evidence type="ECO:0000256" key="1">
    <source>
        <dbReference type="SAM" id="MobiDB-lite"/>
    </source>
</evidence>
<reference evidence="2 3" key="1">
    <citation type="submission" date="2019-03" db="EMBL/GenBank/DDBJ databases">
        <title>Nitrincola sp. nov. isolated from an Indian soda lake.</title>
        <authorList>
            <person name="Joshi A."/>
            <person name="Thite S.V."/>
            <person name="Joseph N."/>
            <person name="Dhotre D."/>
            <person name="Moorthy M."/>
            <person name="Shouche Y.S."/>
        </authorList>
    </citation>
    <scope>NUCLEOTIDE SEQUENCE [LARGE SCALE GENOMIC DNA]</scope>
    <source>
        <strain evidence="2 3">MEB193</strain>
    </source>
</reference>
<accession>A0A5A9W778</accession>
<dbReference type="Proteomes" id="UP000325302">
    <property type="component" value="Unassembled WGS sequence"/>
</dbReference>